<feature type="chain" id="PRO_5036410956" evidence="12">
    <location>
        <begin position="23"/>
        <end position="342"/>
    </location>
</feature>
<keyword evidence="16" id="KW-1185">Reference proteome</keyword>
<dbReference type="Pfam" id="PF02485">
    <property type="entry name" value="Branch"/>
    <property type="match status" value="1"/>
</dbReference>
<proteinExistence type="inferred from homology"/>
<evidence type="ECO:0000256" key="12">
    <source>
        <dbReference type="SAM" id="SignalP"/>
    </source>
</evidence>
<evidence type="ECO:0000313" key="15">
    <source>
        <dbReference type="Proteomes" id="UP000663854"/>
    </source>
</evidence>
<comment type="similarity">
    <text evidence="10">Belongs to the glycosyltransferase 14 family.</text>
</comment>
<dbReference type="PANTHER" id="PTHR19297">
    <property type="entry name" value="GLYCOSYLTRANSFERASE 14 FAMILY MEMBER"/>
    <property type="match status" value="1"/>
</dbReference>
<evidence type="ECO:0000256" key="10">
    <source>
        <dbReference type="ARBA" id="ARBA00038150"/>
    </source>
</evidence>
<name>A0A814VD89_9BILA</name>
<gene>
    <name evidence="14" type="ORF">JXQ802_LOCUS37446</name>
    <name evidence="13" type="ORF">PYM288_LOCUS24059</name>
</gene>
<evidence type="ECO:0000256" key="11">
    <source>
        <dbReference type="SAM" id="MobiDB-lite"/>
    </source>
</evidence>
<keyword evidence="12" id="KW-0732">Signal</keyword>
<dbReference type="GO" id="GO:0008375">
    <property type="term" value="F:acetylglucosaminyltransferase activity"/>
    <property type="evidence" value="ECO:0007669"/>
    <property type="project" value="TreeGrafter"/>
</dbReference>
<accession>A0A814VD89</accession>
<dbReference type="EMBL" id="CAJNOH010001176">
    <property type="protein sequence ID" value="CAF1185746.1"/>
    <property type="molecule type" value="Genomic_DNA"/>
</dbReference>
<comment type="subcellular location">
    <subcellularLocation>
        <location evidence="1">Membrane</location>
        <topology evidence="1">Single-pass type II membrane protein</topology>
    </subcellularLocation>
</comment>
<protein>
    <submittedName>
        <fullName evidence="13">Uncharacterized protein</fullName>
    </submittedName>
</protein>
<evidence type="ECO:0000313" key="16">
    <source>
        <dbReference type="Proteomes" id="UP000663870"/>
    </source>
</evidence>
<evidence type="ECO:0000256" key="9">
    <source>
        <dbReference type="ARBA" id="ARBA00023180"/>
    </source>
</evidence>
<keyword evidence="3" id="KW-0328">Glycosyltransferase</keyword>
<evidence type="ECO:0000256" key="2">
    <source>
        <dbReference type="ARBA" id="ARBA00004922"/>
    </source>
</evidence>
<dbReference type="PANTHER" id="PTHR19297:SF185">
    <property type="entry name" value="BETA-1,3-GALACTOSYL-O-GLYCOSYL-GLYCOPROTEIN BETA-1,6-N-ACETYLGLUCOSAMINYLTRANSFERASE 3"/>
    <property type="match status" value="1"/>
</dbReference>
<dbReference type="EMBL" id="CAJNOL010002002">
    <property type="protein sequence ID" value="CAF1448506.1"/>
    <property type="molecule type" value="Genomic_DNA"/>
</dbReference>
<evidence type="ECO:0000313" key="14">
    <source>
        <dbReference type="EMBL" id="CAF1448506.1"/>
    </source>
</evidence>
<keyword evidence="8" id="KW-0472">Membrane</keyword>
<evidence type="ECO:0000256" key="6">
    <source>
        <dbReference type="ARBA" id="ARBA00022968"/>
    </source>
</evidence>
<evidence type="ECO:0000256" key="4">
    <source>
        <dbReference type="ARBA" id="ARBA00022679"/>
    </source>
</evidence>
<keyword evidence="6" id="KW-0735">Signal-anchor</keyword>
<keyword evidence="5" id="KW-0812">Transmembrane</keyword>
<organism evidence="13 15">
    <name type="scientific">Rotaria sordida</name>
    <dbReference type="NCBI Taxonomy" id="392033"/>
    <lineage>
        <taxon>Eukaryota</taxon>
        <taxon>Metazoa</taxon>
        <taxon>Spiralia</taxon>
        <taxon>Gnathifera</taxon>
        <taxon>Rotifera</taxon>
        <taxon>Eurotatoria</taxon>
        <taxon>Bdelloidea</taxon>
        <taxon>Philodinida</taxon>
        <taxon>Philodinidae</taxon>
        <taxon>Rotaria</taxon>
    </lineage>
</organism>
<evidence type="ECO:0000256" key="8">
    <source>
        <dbReference type="ARBA" id="ARBA00023136"/>
    </source>
</evidence>
<evidence type="ECO:0000313" key="13">
    <source>
        <dbReference type="EMBL" id="CAF1185746.1"/>
    </source>
</evidence>
<evidence type="ECO:0000256" key="5">
    <source>
        <dbReference type="ARBA" id="ARBA00022692"/>
    </source>
</evidence>
<reference evidence="13" key="1">
    <citation type="submission" date="2021-02" db="EMBL/GenBank/DDBJ databases">
        <authorList>
            <person name="Nowell W R."/>
        </authorList>
    </citation>
    <scope>NUCLEOTIDE SEQUENCE</scope>
</reference>
<comment type="pathway">
    <text evidence="2">Protein modification; protein glycosylation.</text>
</comment>
<evidence type="ECO:0000256" key="7">
    <source>
        <dbReference type="ARBA" id="ARBA00022989"/>
    </source>
</evidence>
<keyword evidence="4" id="KW-0808">Transferase</keyword>
<evidence type="ECO:0000256" key="1">
    <source>
        <dbReference type="ARBA" id="ARBA00004606"/>
    </source>
</evidence>
<comment type="caution">
    <text evidence="13">The sequence shown here is derived from an EMBL/GenBank/DDBJ whole genome shotgun (WGS) entry which is preliminary data.</text>
</comment>
<keyword evidence="7" id="KW-1133">Transmembrane helix</keyword>
<feature type="region of interest" description="Disordered" evidence="11">
    <location>
        <begin position="90"/>
        <end position="114"/>
    </location>
</feature>
<dbReference type="GO" id="GO:0016020">
    <property type="term" value="C:membrane"/>
    <property type="evidence" value="ECO:0007669"/>
    <property type="project" value="UniProtKB-SubCell"/>
</dbReference>
<feature type="compositionally biased region" description="Polar residues" evidence="11">
    <location>
        <begin position="93"/>
        <end position="103"/>
    </location>
</feature>
<sequence>MIRRLICYFIFVLLNVTTTTQQFDNVYIATPRLKVSWGTMSILEAERLCQTYLLKQSSKWHYHMTIAGTELPIQTNLNRIQILQLAPDKSRNDVSSFPQSYNRQKSKKSPPPSNLTVYKGEFHSILTRDLIQVVHTNPLALEFWSFLNGTDVPDEQFYPTLVHLPELPGGKARGTSTYVYSELLSHYKIWRDGICQSKQFRSGVCQFNYKDLMNIEQSGRLFANKFNQNLDLVGIDCWKQWLRVKQVHHQDIAPQNYVDKFPFTRRIAHMHYKRNHGKNKNTILLFYSLERNHVDEQDFDPTSYYRFTTQWQGNNKSLDVVNDGKNNNQLILTTTGNYGGQY</sequence>
<keyword evidence="9" id="KW-0325">Glycoprotein</keyword>
<dbReference type="Proteomes" id="UP000663870">
    <property type="component" value="Unassembled WGS sequence"/>
</dbReference>
<feature type="signal peptide" evidence="12">
    <location>
        <begin position="1"/>
        <end position="22"/>
    </location>
</feature>
<dbReference type="AlphaFoldDB" id="A0A814VD89"/>
<evidence type="ECO:0000256" key="3">
    <source>
        <dbReference type="ARBA" id="ARBA00022676"/>
    </source>
</evidence>
<dbReference type="Proteomes" id="UP000663854">
    <property type="component" value="Unassembled WGS sequence"/>
</dbReference>
<dbReference type="InterPro" id="IPR003406">
    <property type="entry name" value="Glyco_trans_14"/>
</dbReference>